<dbReference type="Proteomes" id="UP000177309">
    <property type="component" value="Unassembled WGS sequence"/>
</dbReference>
<dbReference type="Pfam" id="PF02874">
    <property type="entry name" value="ATP-synt_ab_N"/>
    <property type="match status" value="1"/>
</dbReference>
<dbReference type="GO" id="GO:0046933">
    <property type="term" value="F:proton-transporting ATP synthase activity, rotational mechanism"/>
    <property type="evidence" value="ECO:0007669"/>
    <property type="project" value="UniProtKB-UniRule"/>
</dbReference>
<dbReference type="InterPro" id="IPR005294">
    <property type="entry name" value="ATP_synth_F1_asu"/>
</dbReference>
<evidence type="ECO:0000259" key="14">
    <source>
        <dbReference type="Pfam" id="PF02874"/>
    </source>
</evidence>
<evidence type="ECO:0000313" key="15">
    <source>
        <dbReference type="EMBL" id="OGC32824.1"/>
    </source>
</evidence>
<dbReference type="PROSITE" id="PS00152">
    <property type="entry name" value="ATPASE_ALPHA_BETA"/>
    <property type="match status" value="1"/>
</dbReference>
<dbReference type="SUPFAM" id="SSF52540">
    <property type="entry name" value="P-loop containing nucleoside triphosphate hydrolases"/>
    <property type="match status" value="1"/>
</dbReference>
<sequence>MVEFPQFEQVLAEIKKNLKGFKAEIKAEEVGLVTESGDGIAHVTGLPHAMMGEMLKFSAGVYGLVFNLEVEEVICILLGAHTSVREGDTARCTGHIMSVPVGGKLLGRVVNALGQPIDGKGKIETNQYRPVEYPAPSVIDRVPVDQPLQTGIKLIDALIPIGRGQRELIIGDRSSGKSSIAVDAIINQKGKDVVCVYVAIGQKSTNVVSLVKRLEEKGALDYTVIVDAPASDAGALQYLAPFAGCAMAEEFMYSGKNALIIYDDLSKHAAAYRMLSLLLRRPPGREAYPGDVFYLHSRLLERAAQLSEVKGGGSLTALPLVETQMGDISAYIPTNIISITDGQIFLDTNLFNAGIRPAVNVGTSVSRVGGKAQIKAMRRVSSHLRIDMAQFREKQSFSLFSSELDKETKLQLNRGQILTEILKQSNFNPLPVAEQVVIIYLAVMGFLDSLDPQKVVMFENKFMSQLKIEARELLQEIEETGDYNADWEAKLGKFTLAFKEKFKYV</sequence>
<dbReference type="GO" id="GO:0005524">
    <property type="term" value="F:ATP binding"/>
    <property type="evidence" value="ECO:0007669"/>
    <property type="project" value="UniProtKB-UniRule"/>
</dbReference>
<keyword evidence="7 11" id="KW-0406">Ion transport</keyword>
<dbReference type="CDD" id="cd18116">
    <property type="entry name" value="ATP-synt_F1_alpha_N"/>
    <property type="match status" value="1"/>
</dbReference>
<dbReference type="Gene3D" id="2.40.30.20">
    <property type="match status" value="1"/>
</dbReference>
<evidence type="ECO:0000256" key="7">
    <source>
        <dbReference type="ARBA" id="ARBA00023065"/>
    </source>
</evidence>
<dbReference type="Pfam" id="PF00006">
    <property type="entry name" value="ATP-synt_ab"/>
    <property type="match status" value="1"/>
</dbReference>
<evidence type="ECO:0000256" key="10">
    <source>
        <dbReference type="ARBA" id="ARBA00023310"/>
    </source>
</evidence>
<dbReference type="InterPro" id="IPR027417">
    <property type="entry name" value="P-loop_NTPase"/>
</dbReference>
<dbReference type="EMBL" id="MEUI01000044">
    <property type="protein sequence ID" value="OGC32824.1"/>
    <property type="molecule type" value="Genomic_DNA"/>
</dbReference>
<dbReference type="CDD" id="cd18113">
    <property type="entry name" value="ATP-synt_F1_alpha_C"/>
    <property type="match status" value="1"/>
</dbReference>
<dbReference type="SUPFAM" id="SSF50615">
    <property type="entry name" value="N-terminal domain of alpha and beta subunits of F1 ATP synthase"/>
    <property type="match status" value="1"/>
</dbReference>
<dbReference type="InterPro" id="IPR038376">
    <property type="entry name" value="ATP_synth_asu_C_sf"/>
</dbReference>
<dbReference type="FunFam" id="3.40.50.300:FF:000002">
    <property type="entry name" value="ATP synthase subunit alpha"/>
    <property type="match status" value="1"/>
</dbReference>
<evidence type="ECO:0000256" key="1">
    <source>
        <dbReference type="ARBA" id="ARBA00004370"/>
    </source>
</evidence>
<reference evidence="15 16" key="1">
    <citation type="journal article" date="2016" name="Nat. Commun.">
        <title>Thousands of microbial genomes shed light on interconnected biogeochemical processes in an aquifer system.</title>
        <authorList>
            <person name="Anantharaman K."/>
            <person name="Brown C.T."/>
            <person name="Hug L.A."/>
            <person name="Sharon I."/>
            <person name="Castelle C.J."/>
            <person name="Probst A.J."/>
            <person name="Thomas B.C."/>
            <person name="Singh A."/>
            <person name="Wilkins M.J."/>
            <person name="Karaoz U."/>
            <person name="Brodie E.L."/>
            <person name="Williams K.H."/>
            <person name="Hubbard S.S."/>
            <person name="Banfield J.F."/>
        </authorList>
    </citation>
    <scope>NUCLEOTIDE SEQUENCE [LARGE SCALE GENOMIC DNA]</scope>
</reference>
<dbReference type="GO" id="GO:0005886">
    <property type="term" value="C:plasma membrane"/>
    <property type="evidence" value="ECO:0007669"/>
    <property type="project" value="UniProtKB-SubCell"/>
</dbReference>
<evidence type="ECO:0000259" key="13">
    <source>
        <dbReference type="Pfam" id="PF00306"/>
    </source>
</evidence>
<keyword evidence="10 11" id="KW-0066">ATP synthesis</keyword>
<comment type="caution">
    <text evidence="11">Lacks conserved residue(s) required for the propagation of feature annotation.</text>
</comment>
<proteinExistence type="inferred from homology"/>
<evidence type="ECO:0000256" key="9">
    <source>
        <dbReference type="ARBA" id="ARBA00023196"/>
    </source>
</evidence>
<organism evidence="15 16">
    <name type="scientific">candidate division WOR-1 bacterium RIFOXYC2_FULL_41_25</name>
    <dbReference type="NCBI Taxonomy" id="1802586"/>
    <lineage>
        <taxon>Bacteria</taxon>
        <taxon>Bacillati</taxon>
        <taxon>Saganbacteria</taxon>
    </lineage>
</organism>
<dbReference type="InterPro" id="IPR004100">
    <property type="entry name" value="ATPase_F1/V1/A1_a/bsu_N"/>
</dbReference>
<dbReference type="InterPro" id="IPR023366">
    <property type="entry name" value="ATP_synth_asu-like_sf"/>
</dbReference>
<dbReference type="Gene3D" id="1.20.150.20">
    <property type="entry name" value="ATP synthase alpha/beta chain, C-terminal domain"/>
    <property type="match status" value="1"/>
</dbReference>
<evidence type="ECO:0000256" key="6">
    <source>
        <dbReference type="ARBA" id="ARBA00022967"/>
    </source>
</evidence>
<evidence type="ECO:0000256" key="3">
    <source>
        <dbReference type="ARBA" id="ARBA00022448"/>
    </source>
</evidence>
<evidence type="ECO:0000256" key="2">
    <source>
        <dbReference type="ARBA" id="ARBA00008936"/>
    </source>
</evidence>
<dbReference type="CDD" id="cd01132">
    <property type="entry name" value="F1-ATPase_alpha_CD"/>
    <property type="match status" value="1"/>
</dbReference>
<comment type="catalytic activity">
    <reaction evidence="11">
        <text>ATP + H2O + 4 H(+)(in) = ADP + phosphate + 5 H(+)(out)</text>
        <dbReference type="Rhea" id="RHEA:57720"/>
        <dbReference type="ChEBI" id="CHEBI:15377"/>
        <dbReference type="ChEBI" id="CHEBI:15378"/>
        <dbReference type="ChEBI" id="CHEBI:30616"/>
        <dbReference type="ChEBI" id="CHEBI:43474"/>
        <dbReference type="ChEBI" id="CHEBI:456216"/>
        <dbReference type="EC" id="7.1.2.2"/>
    </reaction>
</comment>
<dbReference type="EC" id="7.1.2.2" evidence="11"/>
<dbReference type="InterPro" id="IPR020003">
    <property type="entry name" value="ATPase_a/bsu_AS"/>
</dbReference>
<evidence type="ECO:0000256" key="11">
    <source>
        <dbReference type="HAMAP-Rule" id="MF_01346"/>
    </source>
</evidence>
<evidence type="ECO:0000256" key="4">
    <source>
        <dbReference type="ARBA" id="ARBA00022741"/>
    </source>
</evidence>
<keyword evidence="5 11" id="KW-0067">ATP-binding</keyword>
<dbReference type="InterPro" id="IPR000793">
    <property type="entry name" value="ATP_synth_asu_C"/>
</dbReference>
<dbReference type="PANTHER" id="PTHR48082:SF2">
    <property type="entry name" value="ATP SYNTHASE SUBUNIT ALPHA, MITOCHONDRIAL"/>
    <property type="match status" value="1"/>
</dbReference>
<keyword evidence="11" id="KW-0375">Hydrogen ion transport</keyword>
<keyword evidence="3 11" id="KW-0813">Transport</keyword>
<dbReference type="Gene3D" id="3.40.50.300">
    <property type="entry name" value="P-loop containing nucleotide triphosphate hydrolases"/>
    <property type="match status" value="1"/>
</dbReference>
<dbReference type="InterPro" id="IPR033732">
    <property type="entry name" value="ATP_synth_F1_a_nt-bd_dom"/>
</dbReference>
<comment type="function">
    <text evidence="11">Produces ATP from ADP in the presence of a proton gradient across the membrane. The alpha chain is a regulatory subunit.</text>
</comment>
<keyword evidence="11" id="KW-1003">Cell membrane</keyword>
<dbReference type="NCBIfam" id="NF009884">
    <property type="entry name" value="PRK13343.1"/>
    <property type="match status" value="1"/>
</dbReference>
<comment type="subcellular location">
    <subcellularLocation>
        <location evidence="11">Cell membrane</location>
        <topology evidence="11">Peripheral membrane protein</topology>
    </subcellularLocation>
    <subcellularLocation>
        <location evidence="1">Membrane</location>
    </subcellularLocation>
</comment>
<dbReference type="HAMAP" id="MF_01346">
    <property type="entry name" value="ATP_synth_alpha_bact"/>
    <property type="match status" value="1"/>
</dbReference>
<comment type="similarity">
    <text evidence="2 11">Belongs to the ATPase alpha/beta chains family.</text>
</comment>
<dbReference type="InterPro" id="IPR000194">
    <property type="entry name" value="ATPase_F1/V1/A1_a/bsu_nucl-bd"/>
</dbReference>
<keyword evidence="6 11" id="KW-1278">Translocase</keyword>
<dbReference type="InterPro" id="IPR036121">
    <property type="entry name" value="ATPase_F1/V1/A1_a/bsu_N_sf"/>
</dbReference>
<dbReference type="GO" id="GO:0043531">
    <property type="term" value="F:ADP binding"/>
    <property type="evidence" value="ECO:0007669"/>
    <property type="project" value="TreeGrafter"/>
</dbReference>
<evidence type="ECO:0000256" key="5">
    <source>
        <dbReference type="ARBA" id="ARBA00022840"/>
    </source>
</evidence>
<evidence type="ECO:0000313" key="16">
    <source>
        <dbReference type="Proteomes" id="UP000177309"/>
    </source>
</evidence>
<dbReference type="Pfam" id="PF00306">
    <property type="entry name" value="ATP-synt_ab_C"/>
    <property type="match status" value="1"/>
</dbReference>
<feature type="domain" description="ATP synthase alpha subunit C-terminal" evidence="13">
    <location>
        <begin position="373"/>
        <end position="494"/>
    </location>
</feature>
<dbReference type="SUPFAM" id="SSF47917">
    <property type="entry name" value="C-terminal domain of alpha and beta subunits of F1 ATP synthase"/>
    <property type="match status" value="1"/>
</dbReference>
<evidence type="ECO:0000256" key="8">
    <source>
        <dbReference type="ARBA" id="ARBA00023136"/>
    </source>
</evidence>
<feature type="domain" description="ATPase F1/V1/A1 complex alpha/beta subunit nucleotide-binding" evidence="12">
    <location>
        <begin position="151"/>
        <end position="366"/>
    </location>
</feature>
<dbReference type="GO" id="GO:0045259">
    <property type="term" value="C:proton-transporting ATP synthase complex"/>
    <property type="evidence" value="ECO:0007669"/>
    <property type="project" value="UniProtKB-KW"/>
</dbReference>
<protein>
    <recommendedName>
        <fullName evidence="11">ATP synthase subunit alpha</fullName>
        <ecNumber evidence="11">7.1.2.2</ecNumber>
    </recommendedName>
    <alternativeName>
        <fullName evidence="11">ATP synthase F1 sector subunit alpha</fullName>
    </alternativeName>
    <alternativeName>
        <fullName evidence="11">F-ATPase subunit alpha</fullName>
    </alternativeName>
</protein>
<dbReference type="NCBIfam" id="TIGR00962">
    <property type="entry name" value="atpA"/>
    <property type="match status" value="1"/>
</dbReference>
<accession>A0A1F4TJF6</accession>
<dbReference type="PANTHER" id="PTHR48082">
    <property type="entry name" value="ATP SYNTHASE SUBUNIT ALPHA, MITOCHONDRIAL"/>
    <property type="match status" value="1"/>
</dbReference>
<evidence type="ECO:0000259" key="12">
    <source>
        <dbReference type="Pfam" id="PF00006"/>
    </source>
</evidence>
<keyword evidence="8 11" id="KW-0472">Membrane</keyword>
<dbReference type="AlphaFoldDB" id="A0A1F4TJF6"/>
<feature type="site" description="Required for activity" evidence="11">
    <location>
        <position position="364"/>
    </location>
</feature>
<comment type="caution">
    <text evidence="15">The sequence shown here is derived from an EMBL/GenBank/DDBJ whole genome shotgun (WGS) entry which is preliminary data.</text>
</comment>
<keyword evidence="9 11" id="KW-0139">CF(1)</keyword>
<gene>
    <name evidence="11" type="primary">atpA</name>
    <name evidence="15" type="ORF">A2462_06445</name>
</gene>
<feature type="domain" description="ATPase F1/V1/A1 complex alpha/beta subunit N-terminal" evidence="14">
    <location>
        <begin position="28"/>
        <end position="94"/>
    </location>
</feature>
<keyword evidence="4 11" id="KW-0547">Nucleotide-binding</keyword>
<dbReference type="FunFam" id="1.20.150.20:FF:000001">
    <property type="entry name" value="ATP synthase subunit alpha"/>
    <property type="match status" value="1"/>
</dbReference>
<name>A0A1F4TJF6_UNCSA</name>